<evidence type="ECO:0000259" key="8">
    <source>
        <dbReference type="Pfam" id="PF25967"/>
    </source>
</evidence>
<feature type="domain" description="Multidrug resistance protein MdtA-like barrel-sandwich hybrid" evidence="6">
    <location>
        <begin position="78"/>
        <end position="231"/>
    </location>
</feature>
<organism evidence="9 10">
    <name type="scientific">Roseivivax lentus</name>
    <dbReference type="NCBI Taxonomy" id="633194"/>
    <lineage>
        <taxon>Bacteria</taxon>
        <taxon>Pseudomonadati</taxon>
        <taxon>Pseudomonadota</taxon>
        <taxon>Alphaproteobacteria</taxon>
        <taxon>Rhodobacterales</taxon>
        <taxon>Roseobacteraceae</taxon>
        <taxon>Roseivivax</taxon>
    </lineage>
</organism>
<dbReference type="GO" id="GO:0016020">
    <property type="term" value="C:membrane"/>
    <property type="evidence" value="ECO:0007669"/>
    <property type="project" value="InterPro"/>
</dbReference>
<dbReference type="FunFam" id="2.40.30.170:FF:000010">
    <property type="entry name" value="Efflux RND transporter periplasmic adaptor subunit"/>
    <property type="match status" value="1"/>
</dbReference>
<name>A0A1N7LPB9_9RHOB</name>
<dbReference type="RefSeq" id="WP_076446491.1">
    <property type="nucleotide sequence ID" value="NZ_FTOQ01000003.1"/>
</dbReference>
<dbReference type="GO" id="GO:0022857">
    <property type="term" value="F:transmembrane transporter activity"/>
    <property type="evidence" value="ECO:0007669"/>
    <property type="project" value="InterPro"/>
</dbReference>
<evidence type="ECO:0000256" key="3">
    <source>
        <dbReference type="ARBA" id="ARBA00023054"/>
    </source>
</evidence>
<evidence type="ECO:0000256" key="1">
    <source>
        <dbReference type="ARBA" id="ARBA00004196"/>
    </source>
</evidence>
<feature type="transmembrane region" description="Helical" evidence="5">
    <location>
        <begin position="26"/>
        <end position="44"/>
    </location>
</feature>
<dbReference type="Pfam" id="PF25967">
    <property type="entry name" value="RND-MFP_C"/>
    <property type="match status" value="1"/>
</dbReference>
<gene>
    <name evidence="9" type="ORF">SAMN05421759_10335</name>
</gene>
<evidence type="ECO:0000256" key="2">
    <source>
        <dbReference type="ARBA" id="ARBA00009477"/>
    </source>
</evidence>
<evidence type="ECO:0000313" key="10">
    <source>
        <dbReference type="Proteomes" id="UP000186684"/>
    </source>
</evidence>
<feature type="domain" description="CusB-like beta-barrel" evidence="7">
    <location>
        <begin position="243"/>
        <end position="316"/>
    </location>
</feature>
<dbReference type="EMBL" id="FTOQ01000003">
    <property type="protein sequence ID" value="SIS75703.1"/>
    <property type="molecule type" value="Genomic_DNA"/>
</dbReference>
<keyword evidence="5" id="KW-0472">Membrane</keyword>
<feature type="domain" description="Multidrug resistance protein MdtA-like C-terminal permuted SH3" evidence="8">
    <location>
        <begin position="367"/>
        <end position="415"/>
    </location>
</feature>
<dbReference type="InterPro" id="IPR058625">
    <property type="entry name" value="MdtA-like_BSH"/>
</dbReference>
<dbReference type="PANTHER" id="PTHR32347:SF14">
    <property type="entry name" value="EFFLUX SYSTEM COMPONENT YKNX-RELATED"/>
    <property type="match status" value="1"/>
</dbReference>
<evidence type="ECO:0000313" key="9">
    <source>
        <dbReference type="EMBL" id="SIS75703.1"/>
    </source>
</evidence>
<dbReference type="Gene3D" id="2.40.30.170">
    <property type="match status" value="1"/>
</dbReference>
<dbReference type="Proteomes" id="UP000186684">
    <property type="component" value="Unassembled WGS sequence"/>
</dbReference>
<reference evidence="10" key="1">
    <citation type="submission" date="2017-01" db="EMBL/GenBank/DDBJ databases">
        <authorList>
            <person name="Varghese N."/>
            <person name="Submissions S."/>
        </authorList>
    </citation>
    <scope>NUCLEOTIDE SEQUENCE [LARGE SCALE GENOMIC DNA]</scope>
    <source>
        <strain evidence="10">DSM 29430</strain>
    </source>
</reference>
<protein>
    <submittedName>
        <fullName evidence="9">HlyD family secretion protein</fullName>
    </submittedName>
</protein>
<dbReference type="InterPro" id="IPR058627">
    <property type="entry name" value="MdtA-like_C"/>
</dbReference>
<keyword evidence="5" id="KW-1133">Transmembrane helix</keyword>
<dbReference type="PANTHER" id="PTHR32347">
    <property type="entry name" value="EFFLUX SYSTEM COMPONENT YKNX-RELATED"/>
    <property type="match status" value="1"/>
</dbReference>
<sequence>MTDAEDDVAQTLGISGTGARRRRWRIGLAALAVILLGGLGAFVLTRGGPEVDYLTAPVARGDFDVIVSATGTVEPTNLVEISSELSGTLDKVHVDYNDTVEVGSVLATLDTTKLEAQLAVSRASLDAAIARVAMAQATLTEARDAFETAQSLEARGVTSHQTFVREQARFIRAQSELQSAQAEVALAEANLDLYQAEYDKACICSPVAGTVLNRAADPGQIVASALSAPILFTVAEDLRQMELRVDVDEADIGRVQVGQQAVFTVDAYDDRRFPAEIVTIRFAPETVDGVVTYKAVLTIDNADLALRPGMTATADIIVAEVRDALTVPDAALRYAPPDAEADAAQSKNRSGLLGMLIPEAEDGRTGRADGRTVWVLDADGPREVPVTPGLSDGRVTQILDGALSAGDRVITDRLDG</sequence>
<keyword evidence="10" id="KW-1185">Reference proteome</keyword>
<comment type="subcellular location">
    <subcellularLocation>
        <location evidence="1">Cell envelope</location>
    </subcellularLocation>
</comment>
<keyword evidence="5" id="KW-0812">Transmembrane</keyword>
<dbReference type="Pfam" id="PF25917">
    <property type="entry name" value="BSH_RND"/>
    <property type="match status" value="1"/>
</dbReference>
<evidence type="ECO:0000259" key="6">
    <source>
        <dbReference type="Pfam" id="PF25917"/>
    </source>
</evidence>
<dbReference type="Pfam" id="PF25954">
    <property type="entry name" value="Beta-barrel_RND_2"/>
    <property type="match status" value="1"/>
</dbReference>
<dbReference type="InterPro" id="IPR058792">
    <property type="entry name" value="Beta-barrel_RND_2"/>
</dbReference>
<proteinExistence type="inferred from homology"/>
<dbReference type="InterPro" id="IPR006143">
    <property type="entry name" value="RND_pump_MFP"/>
</dbReference>
<dbReference type="InterPro" id="IPR050465">
    <property type="entry name" value="UPF0194_transport"/>
</dbReference>
<evidence type="ECO:0000259" key="7">
    <source>
        <dbReference type="Pfam" id="PF25954"/>
    </source>
</evidence>
<evidence type="ECO:0000256" key="5">
    <source>
        <dbReference type="SAM" id="Phobius"/>
    </source>
</evidence>
<dbReference type="Gene3D" id="1.10.287.470">
    <property type="entry name" value="Helix hairpin bin"/>
    <property type="match status" value="1"/>
</dbReference>
<dbReference type="OrthoDB" id="9791520at2"/>
<dbReference type="NCBIfam" id="TIGR01730">
    <property type="entry name" value="RND_mfp"/>
    <property type="match status" value="1"/>
</dbReference>
<dbReference type="SUPFAM" id="SSF111369">
    <property type="entry name" value="HlyD-like secretion proteins"/>
    <property type="match status" value="1"/>
</dbReference>
<comment type="similarity">
    <text evidence="2">Belongs to the membrane fusion protein (MFP) (TC 8.A.1) family.</text>
</comment>
<dbReference type="STRING" id="633194.SAMN05421759_10335"/>
<dbReference type="GO" id="GO:0030313">
    <property type="term" value="C:cell envelope"/>
    <property type="evidence" value="ECO:0007669"/>
    <property type="project" value="UniProtKB-SubCell"/>
</dbReference>
<accession>A0A1N7LPB9</accession>
<dbReference type="Gene3D" id="2.40.50.100">
    <property type="match status" value="1"/>
</dbReference>
<feature type="coiled-coil region" evidence="4">
    <location>
        <begin position="170"/>
        <end position="197"/>
    </location>
</feature>
<dbReference type="AlphaFoldDB" id="A0A1N7LPB9"/>
<keyword evidence="3 4" id="KW-0175">Coiled coil</keyword>
<evidence type="ECO:0000256" key="4">
    <source>
        <dbReference type="SAM" id="Coils"/>
    </source>
</evidence>